<keyword evidence="5" id="KW-1185">Reference proteome</keyword>
<dbReference type="STRING" id="83449.BON30_48640"/>
<dbReference type="InterPro" id="IPR052336">
    <property type="entry name" value="MlaD_Phospholipid_Transporter"/>
</dbReference>
<protein>
    <submittedName>
        <fullName evidence="4">Mammalian cell entry protein</fullName>
    </submittedName>
</protein>
<evidence type="ECO:0000259" key="3">
    <source>
        <dbReference type="Pfam" id="PF02470"/>
    </source>
</evidence>
<feature type="compositionally biased region" description="Low complexity" evidence="1">
    <location>
        <begin position="399"/>
        <end position="411"/>
    </location>
</feature>
<organism evidence="4 5">
    <name type="scientific">Cystobacter ferrugineus</name>
    <dbReference type="NCBI Taxonomy" id="83449"/>
    <lineage>
        <taxon>Bacteria</taxon>
        <taxon>Pseudomonadati</taxon>
        <taxon>Myxococcota</taxon>
        <taxon>Myxococcia</taxon>
        <taxon>Myxococcales</taxon>
        <taxon>Cystobacterineae</taxon>
        <taxon>Archangiaceae</taxon>
        <taxon>Cystobacter</taxon>
    </lineage>
</organism>
<evidence type="ECO:0000313" key="5">
    <source>
        <dbReference type="Proteomes" id="UP000182229"/>
    </source>
</evidence>
<keyword evidence="2" id="KW-1133">Transmembrane helix</keyword>
<reference evidence="5" key="1">
    <citation type="submission" date="2016-11" db="EMBL/GenBank/DDBJ databases">
        <authorList>
            <person name="Shukria A."/>
            <person name="Stevens D.C."/>
        </authorList>
    </citation>
    <scope>NUCLEOTIDE SEQUENCE [LARGE SCALE GENOMIC DNA]</scope>
    <source>
        <strain evidence="5">Cbfe23</strain>
    </source>
</reference>
<reference evidence="4 5" key="2">
    <citation type="submission" date="2016-12" db="EMBL/GenBank/DDBJ databases">
        <title>Draft Genome Sequence of Cystobacter ferrugineus Strain Cbfe23.</title>
        <authorList>
            <person name="Akbar S."/>
            <person name="Dowd S.E."/>
            <person name="Stevens D.C."/>
        </authorList>
    </citation>
    <scope>NUCLEOTIDE SEQUENCE [LARGE SCALE GENOMIC DNA]</scope>
    <source>
        <strain evidence="4 5">Cbfe23</strain>
    </source>
</reference>
<dbReference type="PANTHER" id="PTHR33371">
    <property type="entry name" value="INTERMEMBRANE PHOSPHOLIPID TRANSPORT SYSTEM BINDING PROTEIN MLAD-RELATED"/>
    <property type="match status" value="1"/>
</dbReference>
<dbReference type="RefSeq" id="WP_071905504.1">
    <property type="nucleotide sequence ID" value="NZ_MPIN01000037.1"/>
</dbReference>
<feature type="domain" description="Mce/MlaD" evidence="3">
    <location>
        <begin position="46"/>
        <end position="124"/>
    </location>
</feature>
<dbReference type="PANTHER" id="PTHR33371:SF4">
    <property type="entry name" value="INTERMEMBRANE PHOSPHOLIPID TRANSPORT SYSTEM BINDING PROTEIN MLAD"/>
    <property type="match status" value="1"/>
</dbReference>
<sequence>MSIFTQTSKDQRLALRVGAFVAMAFVLAGIVVFFIGQKTHLFEKQVSYRAYFASVEGLSSHSPVWLNGLEVGRVEAVGFPSKPGEKRMEVRLRLSTEYAQRVRADSVARLSSLGVLGDKAVDISLGSLDQPEVPEGGEIPSETTGDVSAMMRSASKVLDDAVAVSGELRKAVTAYADPQMAQDVAAGVRSLRLMLEEIEKGDGTLHALIYDKETGRNVRALVATASQTAVRMDKAVAHVESLLGEVEHGNGTAHALIYGQDGANALKELGSAAGQLAGLLEDAKKNPDGAVHQLVYGSSGGMIADLGSAAADIKQITSMIARGEGSLGGIITDPTVYEDLRQVVGNVKRNRVLRALVRFAIDNNDNVQYVGVPLKQPKDEGSQKAIGGGGPGSPPSVPSVPVVAPLPGKAP</sequence>
<feature type="region of interest" description="Disordered" evidence="1">
    <location>
        <begin position="374"/>
        <end position="411"/>
    </location>
</feature>
<dbReference type="EMBL" id="MPIN01000037">
    <property type="protein sequence ID" value="OJH33450.1"/>
    <property type="molecule type" value="Genomic_DNA"/>
</dbReference>
<evidence type="ECO:0000256" key="2">
    <source>
        <dbReference type="SAM" id="Phobius"/>
    </source>
</evidence>
<name>A0A1L9ATW5_9BACT</name>
<feature type="transmembrane region" description="Helical" evidence="2">
    <location>
        <begin position="13"/>
        <end position="35"/>
    </location>
</feature>
<dbReference type="InterPro" id="IPR003399">
    <property type="entry name" value="Mce/MlaD"/>
</dbReference>
<gene>
    <name evidence="4" type="ORF">BON30_48640</name>
</gene>
<keyword evidence="2" id="KW-0472">Membrane</keyword>
<keyword evidence="2" id="KW-0812">Transmembrane</keyword>
<evidence type="ECO:0000313" key="4">
    <source>
        <dbReference type="EMBL" id="OJH33450.1"/>
    </source>
</evidence>
<proteinExistence type="predicted"/>
<comment type="caution">
    <text evidence="4">The sequence shown here is derived from an EMBL/GenBank/DDBJ whole genome shotgun (WGS) entry which is preliminary data.</text>
</comment>
<dbReference type="OrthoDB" id="9769132at2"/>
<dbReference type="AlphaFoldDB" id="A0A1L9ATW5"/>
<dbReference type="Pfam" id="PF02470">
    <property type="entry name" value="MlaD"/>
    <property type="match status" value="1"/>
</dbReference>
<dbReference type="Proteomes" id="UP000182229">
    <property type="component" value="Unassembled WGS sequence"/>
</dbReference>
<evidence type="ECO:0000256" key="1">
    <source>
        <dbReference type="SAM" id="MobiDB-lite"/>
    </source>
</evidence>
<accession>A0A1L9ATW5</accession>